<sequence length="226" mass="24711">MQLTVFSSLALLFGVSFGSAIPTKDINHAEIFAANLTSPADGQMSSQRNGNFVIVNQCYYDVYVWEAWNNYQSNMFVIKARSPYRKEFVTSYAGCSNNCGVTYKVTKTPNIVGGQGGNQVQFEYSSKDGILDYDISFVDCAKNLGYRTGDASNCPAWDQGIRIDGQNGFGCRTMDCGARQMCIGDGTGAYYIDQPAPKWGLGEPVGTCPTLSMEVYNRLCASNPDL</sequence>
<evidence type="ECO:0000256" key="1">
    <source>
        <dbReference type="SAM" id="SignalP"/>
    </source>
</evidence>
<protein>
    <submittedName>
        <fullName evidence="2">Uncharacterized protein</fullName>
    </submittedName>
</protein>
<evidence type="ECO:0000313" key="3">
    <source>
        <dbReference type="Proteomes" id="UP001280581"/>
    </source>
</evidence>
<feature type="signal peptide" evidence="1">
    <location>
        <begin position="1"/>
        <end position="20"/>
    </location>
</feature>
<evidence type="ECO:0000313" key="2">
    <source>
        <dbReference type="EMBL" id="KAK3201691.1"/>
    </source>
</evidence>
<feature type="chain" id="PRO_5043007586" evidence="1">
    <location>
        <begin position="21"/>
        <end position="226"/>
    </location>
</feature>
<comment type="caution">
    <text evidence="2">The sequence shown here is derived from an EMBL/GenBank/DDBJ whole genome shotgun (WGS) entry which is preliminary data.</text>
</comment>
<dbReference type="Pfam" id="PF04681">
    <property type="entry name" value="Bys1"/>
    <property type="match status" value="1"/>
</dbReference>
<gene>
    <name evidence="2" type="ORF">GRF29_164g333095</name>
</gene>
<reference evidence="2 3" key="1">
    <citation type="submission" date="2021-02" db="EMBL/GenBank/DDBJ databases">
        <title>Genome assembly of Pseudopithomyces chartarum.</title>
        <authorList>
            <person name="Jauregui R."/>
            <person name="Singh J."/>
            <person name="Voisey C."/>
        </authorList>
    </citation>
    <scope>NUCLEOTIDE SEQUENCE [LARGE SCALE GENOMIC DNA]</scope>
    <source>
        <strain evidence="2 3">AGR01</strain>
    </source>
</reference>
<accession>A0AAN6LT64</accession>
<dbReference type="Proteomes" id="UP001280581">
    <property type="component" value="Unassembled WGS sequence"/>
</dbReference>
<dbReference type="AlphaFoldDB" id="A0AAN6LT64"/>
<keyword evidence="1" id="KW-0732">Signal</keyword>
<proteinExistence type="predicted"/>
<dbReference type="InterPro" id="IPR006771">
    <property type="entry name" value="CetA-like"/>
</dbReference>
<name>A0AAN6LT64_9PLEO</name>
<organism evidence="2 3">
    <name type="scientific">Pseudopithomyces chartarum</name>
    <dbReference type="NCBI Taxonomy" id="1892770"/>
    <lineage>
        <taxon>Eukaryota</taxon>
        <taxon>Fungi</taxon>
        <taxon>Dikarya</taxon>
        <taxon>Ascomycota</taxon>
        <taxon>Pezizomycotina</taxon>
        <taxon>Dothideomycetes</taxon>
        <taxon>Pleosporomycetidae</taxon>
        <taxon>Pleosporales</taxon>
        <taxon>Massarineae</taxon>
        <taxon>Didymosphaeriaceae</taxon>
        <taxon>Pseudopithomyces</taxon>
    </lineage>
</organism>
<dbReference type="EMBL" id="WVTA01000015">
    <property type="protein sequence ID" value="KAK3201691.1"/>
    <property type="molecule type" value="Genomic_DNA"/>
</dbReference>
<keyword evidence="3" id="KW-1185">Reference proteome</keyword>